<dbReference type="Proteomes" id="UP001569904">
    <property type="component" value="Unassembled WGS sequence"/>
</dbReference>
<comment type="caution">
    <text evidence="7">The sequence shown here is derived from an EMBL/GenBank/DDBJ whole genome shotgun (WGS) entry which is preliminary data.</text>
</comment>
<dbReference type="InterPro" id="IPR009075">
    <property type="entry name" value="AcylCo_DH/oxidase_C"/>
</dbReference>
<reference evidence="7 8" key="1">
    <citation type="submission" date="2023-11" db="EMBL/GenBank/DDBJ databases">
        <title>Actinomadura monticuli sp. nov., isolated from volcanic ash.</title>
        <authorList>
            <person name="Lee S.D."/>
            <person name="Yang H."/>
            <person name="Kim I.S."/>
        </authorList>
    </citation>
    <scope>NUCLEOTIDE SEQUENCE [LARGE SCALE GENOMIC DNA]</scope>
    <source>
        <strain evidence="7 8">DSM 45346</strain>
    </source>
</reference>
<keyword evidence="4" id="KW-0274">FAD</keyword>
<name>A0ABV4QS01_9ACTN</name>
<dbReference type="PANTHER" id="PTHR43884">
    <property type="entry name" value="ACYL-COA DEHYDROGENASE"/>
    <property type="match status" value="1"/>
</dbReference>
<dbReference type="SUPFAM" id="SSF56645">
    <property type="entry name" value="Acyl-CoA dehydrogenase NM domain-like"/>
    <property type="match status" value="1"/>
</dbReference>
<keyword evidence="5" id="KW-0560">Oxidoreductase</keyword>
<dbReference type="Gene3D" id="1.20.140.10">
    <property type="entry name" value="Butyryl-CoA Dehydrogenase, subunit A, domain 3"/>
    <property type="match status" value="1"/>
</dbReference>
<evidence type="ECO:0000313" key="8">
    <source>
        <dbReference type="Proteomes" id="UP001569904"/>
    </source>
</evidence>
<keyword evidence="8" id="KW-1185">Reference proteome</keyword>
<evidence type="ECO:0000256" key="1">
    <source>
        <dbReference type="ARBA" id="ARBA00001974"/>
    </source>
</evidence>
<dbReference type="Pfam" id="PF00441">
    <property type="entry name" value="Acyl-CoA_dh_1"/>
    <property type="match status" value="1"/>
</dbReference>
<evidence type="ECO:0000256" key="5">
    <source>
        <dbReference type="ARBA" id="ARBA00023002"/>
    </source>
</evidence>
<protein>
    <submittedName>
        <fullName evidence="7">Acyl-CoA dehydrogenase</fullName>
    </submittedName>
</protein>
<dbReference type="PANTHER" id="PTHR43884:SF20">
    <property type="entry name" value="ACYL-COA DEHYDROGENASE FADE28"/>
    <property type="match status" value="1"/>
</dbReference>
<evidence type="ECO:0000259" key="6">
    <source>
        <dbReference type="Pfam" id="PF00441"/>
    </source>
</evidence>
<comment type="cofactor">
    <cofactor evidence="1">
        <name>FAD</name>
        <dbReference type="ChEBI" id="CHEBI:57692"/>
    </cofactor>
</comment>
<proteinExistence type="inferred from homology"/>
<dbReference type="InterPro" id="IPR036250">
    <property type="entry name" value="AcylCo_DH-like_C"/>
</dbReference>
<evidence type="ECO:0000256" key="4">
    <source>
        <dbReference type="ARBA" id="ARBA00022827"/>
    </source>
</evidence>
<dbReference type="InterPro" id="IPR037069">
    <property type="entry name" value="AcylCoA_DH/ox_N_sf"/>
</dbReference>
<evidence type="ECO:0000256" key="3">
    <source>
        <dbReference type="ARBA" id="ARBA00022630"/>
    </source>
</evidence>
<dbReference type="InterPro" id="IPR009100">
    <property type="entry name" value="AcylCoA_DH/oxidase_NM_dom_sf"/>
</dbReference>
<gene>
    <name evidence="7" type="ORF">SM436_06680</name>
</gene>
<evidence type="ECO:0000256" key="2">
    <source>
        <dbReference type="ARBA" id="ARBA00009347"/>
    </source>
</evidence>
<dbReference type="SUPFAM" id="SSF47203">
    <property type="entry name" value="Acyl-CoA dehydrogenase C-terminal domain-like"/>
    <property type="match status" value="1"/>
</dbReference>
<sequence length="350" mass="35794">MDVRPSPEQKALREAAARLVDDLAPKSVAELDDAARAAKLDTALTGSGWRELRTPADGNRPLASAVETAIVAEELGRGAADTPFLGPTLAAELRRRAAAPDAAPGSAPETVLLLPDLSGLAVVEAGDTRCSGVAVDTRGAASALALARNGDGYDLVVAPVAGGAPGRDLTRPIAALDGVPFEPLPGATRRLGAQDIAAWSALALSLTCADLVGTMRGAVELACSYATLREQYGVAIGSFQSVQHMLADAFVAAEGAKSIALHAAWAADTLPAGEALDAAALAKAYCARAARAVCETAVQVHGGIGNTWECFAHVHLRRAFLSTQVLGDVGTNLERVVAHRGLGGVHDGLR</sequence>
<accession>A0ABV4QS01</accession>
<keyword evidence="3" id="KW-0285">Flavoprotein</keyword>
<feature type="domain" description="Acyl-CoA dehydrogenase/oxidase C-terminal" evidence="6">
    <location>
        <begin position="207"/>
        <end position="319"/>
    </location>
</feature>
<dbReference type="EMBL" id="JAXCEH010000003">
    <property type="protein sequence ID" value="MFA1553373.1"/>
    <property type="molecule type" value="Genomic_DNA"/>
</dbReference>
<dbReference type="RefSeq" id="WP_371939769.1">
    <property type="nucleotide sequence ID" value="NZ_JAXCEH010000003.1"/>
</dbReference>
<organism evidence="7 8">
    <name type="scientific">Actinomadura chokoriensis</name>
    <dbReference type="NCBI Taxonomy" id="454156"/>
    <lineage>
        <taxon>Bacteria</taxon>
        <taxon>Bacillati</taxon>
        <taxon>Actinomycetota</taxon>
        <taxon>Actinomycetes</taxon>
        <taxon>Streptosporangiales</taxon>
        <taxon>Thermomonosporaceae</taxon>
        <taxon>Actinomadura</taxon>
    </lineage>
</organism>
<comment type="similarity">
    <text evidence="2">Belongs to the acyl-CoA dehydrogenase family.</text>
</comment>
<evidence type="ECO:0000313" key="7">
    <source>
        <dbReference type="EMBL" id="MFA1553373.1"/>
    </source>
</evidence>
<dbReference type="Gene3D" id="1.10.540.10">
    <property type="entry name" value="Acyl-CoA dehydrogenase/oxidase, N-terminal domain"/>
    <property type="match status" value="1"/>
</dbReference>